<proteinExistence type="inferred from homology"/>
<feature type="active site" description="Nucleophile" evidence="3">
    <location>
        <position position="120"/>
    </location>
</feature>
<dbReference type="Gene3D" id="1.50.10.10">
    <property type="match status" value="1"/>
</dbReference>
<gene>
    <name evidence="7" type="ORF">OCK74_03580</name>
</gene>
<accession>A0A9X2XTN6</accession>
<comment type="caution">
    <text evidence="7">The sequence shown here is derived from an EMBL/GenBank/DDBJ whole genome shotgun (WGS) entry which is preliminary data.</text>
</comment>
<dbReference type="PANTHER" id="PTHR36845">
    <property type="entry name" value="HYDROLASE, PUTATIVE (AFU_ORTHOLOGUE AFUA_7G05090)-RELATED"/>
    <property type="match status" value="1"/>
</dbReference>
<dbReference type="EMBL" id="JAOTIF010000001">
    <property type="protein sequence ID" value="MCU7548176.1"/>
    <property type="molecule type" value="Genomic_DNA"/>
</dbReference>
<dbReference type="InterPro" id="IPR003961">
    <property type="entry name" value="FN3_dom"/>
</dbReference>
<dbReference type="InterPro" id="IPR008928">
    <property type="entry name" value="6-hairpin_glycosidase_sf"/>
</dbReference>
<dbReference type="Pfam" id="PF07470">
    <property type="entry name" value="Glyco_hydro_88"/>
    <property type="match status" value="1"/>
</dbReference>
<evidence type="ECO:0000256" key="3">
    <source>
        <dbReference type="PIRSR" id="PIRSR610905-1"/>
    </source>
</evidence>
<organism evidence="7 8">
    <name type="scientific">Paraflavisolibacter caeni</name>
    <dbReference type="NCBI Taxonomy" id="2982496"/>
    <lineage>
        <taxon>Bacteria</taxon>
        <taxon>Pseudomonadati</taxon>
        <taxon>Bacteroidota</taxon>
        <taxon>Chitinophagia</taxon>
        <taxon>Chitinophagales</taxon>
        <taxon>Chitinophagaceae</taxon>
        <taxon>Paraflavisolibacter</taxon>
    </lineage>
</organism>
<feature type="binding site" evidence="4">
    <location>
        <position position="120"/>
    </location>
    <ligand>
        <name>substrate</name>
    </ligand>
</feature>
<keyword evidence="8" id="KW-1185">Reference proteome</keyword>
<feature type="signal peptide" evidence="5">
    <location>
        <begin position="1"/>
        <end position="20"/>
    </location>
</feature>
<reference evidence="7" key="2">
    <citation type="submission" date="2023-04" db="EMBL/GenBank/DDBJ databases">
        <title>Paracnuella aquatica gen. nov., sp. nov., a member of the family Chitinophagaceae isolated from a hot spring.</title>
        <authorList>
            <person name="Wang C."/>
        </authorList>
    </citation>
    <scope>NUCLEOTIDE SEQUENCE</scope>
    <source>
        <strain evidence="7">LB-8</strain>
    </source>
</reference>
<protein>
    <submittedName>
        <fullName evidence="7">Ig-like domain-containing protein</fullName>
    </submittedName>
</protein>
<evidence type="ECO:0000313" key="8">
    <source>
        <dbReference type="Proteomes" id="UP001155483"/>
    </source>
</evidence>
<evidence type="ECO:0000313" key="7">
    <source>
        <dbReference type="EMBL" id="MCU7548176.1"/>
    </source>
</evidence>
<dbReference type="AlphaFoldDB" id="A0A9X2XTN6"/>
<feature type="domain" description="Fibronectin type-III" evidence="6">
    <location>
        <begin position="391"/>
        <end position="479"/>
    </location>
</feature>
<feature type="binding site" evidence="4">
    <location>
        <position position="250"/>
    </location>
    <ligand>
        <name>substrate</name>
    </ligand>
</feature>
<evidence type="ECO:0000256" key="2">
    <source>
        <dbReference type="ARBA" id="ARBA00038358"/>
    </source>
</evidence>
<reference evidence="7" key="1">
    <citation type="submission" date="2022-09" db="EMBL/GenBank/DDBJ databases">
        <authorList>
            <person name="Yuan C."/>
            <person name="Ke Z."/>
        </authorList>
    </citation>
    <scope>NUCLEOTIDE SEQUENCE</scope>
    <source>
        <strain evidence="7">LB-8</strain>
    </source>
</reference>
<evidence type="ECO:0000259" key="6">
    <source>
        <dbReference type="PROSITE" id="PS50853"/>
    </source>
</evidence>
<feature type="binding site" evidence="4">
    <location>
        <position position="238"/>
    </location>
    <ligand>
        <name>substrate</name>
    </ligand>
</feature>
<dbReference type="GO" id="GO:0052757">
    <property type="term" value="F:chondroitin hydrolase activity"/>
    <property type="evidence" value="ECO:0007669"/>
    <property type="project" value="TreeGrafter"/>
</dbReference>
<feature type="binding site" evidence="4">
    <location>
        <position position="178"/>
    </location>
    <ligand>
        <name>substrate</name>
    </ligand>
</feature>
<feature type="active site" description="Proton donor" evidence="3">
    <location>
        <position position="178"/>
    </location>
</feature>
<dbReference type="Proteomes" id="UP001155483">
    <property type="component" value="Unassembled WGS sequence"/>
</dbReference>
<evidence type="ECO:0000256" key="4">
    <source>
        <dbReference type="PIRSR" id="PIRSR610905-2"/>
    </source>
</evidence>
<dbReference type="GO" id="GO:0000272">
    <property type="term" value="P:polysaccharide catabolic process"/>
    <property type="evidence" value="ECO:0007669"/>
    <property type="project" value="TreeGrafter"/>
</dbReference>
<dbReference type="InterPro" id="IPR036116">
    <property type="entry name" value="FN3_sf"/>
</dbReference>
<dbReference type="PROSITE" id="PS50853">
    <property type="entry name" value="FN3"/>
    <property type="match status" value="1"/>
</dbReference>
<evidence type="ECO:0000256" key="1">
    <source>
        <dbReference type="ARBA" id="ARBA00022801"/>
    </source>
</evidence>
<sequence length="578" mass="63941">MNSSLLRALLCLPVSMCLQAITSTVTGRAAAQTFDPNLSLNVAMDQLALAQAYPNKSSYPRSTNPDGTIIRVTAGDWTSGFFPGSLWLMYERTKDIAWRTRAEQWTAGLQSQQYNTSTHDVGFILFSSFGQGYRLTGNQQYKTILLQGAKSLATRYNPIVGCIKSWNNANYHFPVIIDNMMNLELLFWATKASGDSSFYKIAVQHALTTITNHFRPDHSSYHLVDYDPNTGKVLAKLTYQGLNHLSDWARGQAWGLYGFTMCYRETKDTRFLDMAKKIADFYITHPNMPADLVPFWDFDAFDFRDASAASIASAALMELSQYVPEKRDVYYNFGINTLKTLSSTTYMAAKGTNNYFISRHCVGNKPKNYEVDQPLVYADYYFIEALLRHQKPSPIVMATGGNNRITLKWNVSTGAKYYSVLSSTTSGGPYTTIASTITGIQYTHSGLSAGKTYYYKVTPWNAMGAGEASKEASATTNRPPYVSMTSPANNSVFTAPATFTLKAAASDPDGTISNVKFYKGTSFLKAEYNSPYTCDISNLPAGTYTFTARGTDNQGAQSNAASITINVASAELITYKRP</sequence>
<feature type="binding site" evidence="4">
    <location>
        <position position="254"/>
    </location>
    <ligand>
        <name>substrate</name>
    </ligand>
</feature>
<dbReference type="Gene3D" id="2.60.40.10">
    <property type="entry name" value="Immunoglobulins"/>
    <property type="match status" value="2"/>
</dbReference>
<dbReference type="InterPro" id="IPR052369">
    <property type="entry name" value="UG_Glycosaminoglycan_Hydrolase"/>
</dbReference>
<dbReference type="RefSeq" id="WP_279295620.1">
    <property type="nucleotide sequence ID" value="NZ_JAOTIF010000001.1"/>
</dbReference>
<dbReference type="InterPro" id="IPR012341">
    <property type="entry name" value="6hp_glycosidase-like_sf"/>
</dbReference>
<dbReference type="SUPFAM" id="SSF48208">
    <property type="entry name" value="Six-hairpin glycosidases"/>
    <property type="match status" value="1"/>
</dbReference>
<dbReference type="InterPro" id="IPR010905">
    <property type="entry name" value="Glyco_hydro_88"/>
</dbReference>
<dbReference type="Pfam" id="PF17957">
    <property type="entry name" value="Big_7"/>
    <property type="match status" value="1"/>
</dbReference>
<name>A0A9X2XTN6_9BACT</name>
<dbReference type="InterPro" id="IPR013783">
    <property type="entry name" value="Ig-like_fold"/>
</dbReference>
<feature type="chain" id="PRO_5040917463" evidence="5">
    <location>
        <begin position="21"/>
        <end position="578"/>
    </location>
</feature>
<dbReference type="SUPFAM" id="SSF49265">
    <property type="entry name" value="Fibronectin type III"/>
    <property type="match status" value="1"/>
</dbReference>
<evidence type="ECO:0000256" key="5">
    <source>
        <dbReference type="SAM" id="SignalP"/>
    </source>
</evidence>
<dbReference type="PANTHER" id="PTHR36845:SF1">
    <property type="entry name" value="HYDROLASE, PUTATIVE (AFU_ORTHOLOGUE AFUA_7G05090)-RELATED"/>
    <property type="match status" value="1"/>
</dbReference>
<comment type="similarity">
    <text evidence="2">Belongs to the glycosyl hydrolase 88 family.</text>
</comment>
<keyword evidence="1" id="KW-0378">Hydrolase</keyword>
<dbReference type="CDD" id="cd00063">
    <property type="entry name" value="FN3"/>
    <property type="match status" value="1"/>
</dbReference>
<keyword evidence="5" id="KW-0732">Signal</keyword>